<dbReference type="AlphaFoldDB" id="A0AAE3E7W8"/>
<evidence type="ECO:0000256" key="2">
    <source>
        <dbReference type="SAM" id="SignalP"/>
    </source>
</evidence>
<sequence length="873" mass="96453">MKKKYVVCLLAFSLTFTCISPTGTIVYASEMESSSQQEAADTDNAEMESTGLEAAETPVSIPVSSWNTGNGSAYILNGGTIAMEGDSAIAFDEEDGCLTQTDADGNVTVLAQVNGRNLNVFDDYIYYTDGKALMRLSRADGSVETIFTAENTIHQLYVVNEEAVYFLMDGSVWAFSLVEEANGAPVLVREDGAITGFIPTEYGLIYAKGDLFDRTVYAGEMEVKSGVWSFYTENGDLYISTADADERMSVSELFGVYSAEAVSTYSIGEEVTADEIFHEAEDCVVCDENAELIASGAETFVADEEPLEVTAISAYANVSNGQKNIVKRARQMHEVEWTPLQDIVSWKRDDGYVITFQKGVTYNGLPYGQPVYAKYVPWNATLKEFVAAVKNEDSKMYTSRSTYNRSAPYYSSDCSAFVSWAWGLSSRQTTSSIPYFATKVTPQNLYGLQVGDALDKSGSHVILVEDIGYDDDGDIVYIDIMEQTPPKTKETRYGFGGEKSLSDLYTRYIENGGYVIYRSKTRDSVKYTHDCTVPIDGDYCSSSCRNRVSFENKDVYLYAGKSMTLSLTNNTGTSVTSWSTKKPSVATITSGGVVTGISAGTAQIVVKAGSYTSTCTVHVITEQEVVDRTAVKEFVTRLYKNILERDPDTNGLNAWIDELATGKQTGSGTVAGFFFSKEFLGKDISDDEFVTILYRTIFDRKPDPNGKNAWLRVLANGQSRNHVISGFTGSIEFKDMCADYGILTGSYKSTEIVDKNPDVTAFVVRMYETCLDRKPDKNGLYAWVEELLNGDSNGLDIAKGFLLSQEMDRKDLSDSDFLDICYRALFDRKADAAGKQDWQDQIDDGASRKRVVVGFVYSQEYMKLCRNYGIELD</sequence>
<organism evidence="4 5">
    <name type="scientific">Hominifimenecus microfluidus</name>
    <dbReference type="NCBI Taxonomy" id="2885348"/>
    <lineage>
        <taxon>Bacteria</taxon>
        <taxon>Bacillati</taxon>
        <taxon>Bacillota</taxon>
        <taxon>Clostridia</taxon>
        <taxon>Lachnospirales</taxon>
        <taxon>Lachnospiraceae</taxon>
        <taxon>Hominifimenecus</taxon>
    </lineage>
</organism>
<feature type="chain" id="PRO_5041963963" evidence="2">
    <location>
        <begin position="21"/>
        <end position="873"/>
    </location>
</feature>
<evidence type="ECO:0000256" key="1">
    <source>
        <dbReference type="SAM" id="MobiDB-lite"/>
    </source>
</evidence>
<keyword evidence="5" id="KW-1185">Reference proteome</keyword>
<dbReference type="InterPro" id="IPR038255">
    <property type="entry name" value="PBS_linker_sf"/>
</dbReference>
<dbReference type="Proteomes" id="UP001198182">
    <property type="component" value="Unassembled WGS sequence"/>
</dbReference>
<evidence type="ECO:0000313" key="4">
    <source>
        <dbReference type="EMBL" id="MCC2230166.1"/>
    </source>
</evidence>
<feature type="region of interest" description="Disordered" evidence="1">
    <location>
        <begin position="34"/>
        <end position="55"/>
    </location>
</feature>
<evidence type="ECO:0000313" key="5">
    <source>
        <dbReference type="Proteomes" id="UP001198182"/>
    </source>
</evidence>
<feature type="domain" description="DUF4214" evidence="3">
    <location>
        <begin position="672"/>
        <end position="736"/>
    </location>
</feature>
<dbReference type="RefSeq" id="WP_308452875.1">
    <property type="nucleotide sequence ID" value="NZ_JAJEQR010000008.1"/>
</dbReference>
<dbReference type="Gene3D" id="1.10.3130.20">
    <property type="entry name" value="Phycobilisome linker domain"/>
    <property type="match status" value="2"/>
</dbReference>
<protein>
    <submittedName>
        <fullName evidence="4">DUF4214 domain-containing protein</fullName>
    </submittedName>
</protein>
<name>A0AAE3E7W8_9FIRM</name>
<proteinExistence type="predicted"/>
<dbReference type="EMBL" id="JAJEQR010000008">
    <property type="protein sequence ID" value="MCC2230166.1"/>
    <property type="molecule type" value="Genomic_DNA"/>
</dbReference>
<dbReference type="InterPro" id="IPR008964">
    <property type="entry name" value="Invasin/intimin_cell_adhesion"/>
</dbReference>
<dbReference type="Pfam" id="PF13946">
    <property type="entry name" value="DUF4214"/>
    <property type="match status" value="2"/>
</dbReference>
<dbReference type="SUPFAM" id="SSF49373">
    <property type="entry name" value="Invasin/intimin cell-adhesion fragments"/>
    <property type="match status" value="1"/>
</dbReference>
<keyword evidence="2" id="KW-0732">Signal</keyword>
<accession>A0AAE3E7W8</accession>
<reference evidence="4" key="1">
    <citation type="submission" date="2021-10" db="EMBL/GenBank/DDBJ databases">
        <title>Anaerobic single-cell dispensing facilitates the cultivation of human gut bacteria.</title>
        <authorList>
            <person name="Afrizal A."/>
        </authorList>
    </citation>
    <scope>NUCLEOTIDE SEQUENCE</scope>
    <source>
        <strain evidence="4">CLA-AA-H215</strain>
    </source>
</reference>
<feature type="domain" description="DUF4214" evidence="3">
    <location>
        <begin position="798"/>
        <end position="864"/>
    </location>
</feature>
<gene>
    <name evidence="4" type="ORF">LKD81_04005</name>
</gene>
<feature type="signal peptide" evidence="2">
    <location>
        <begin position="1"/>
        <end position="20"/>
    </location>
</feature>
<dbReference type="InterPro" id="IPR025282">
    <property type="entry name" value="DUF4214"/>
</dbReference>
<dbReference type="Gene3D" id="2.60.40.1080">
    <property type="match status" value="1"/>
</dbReference>
<evidence type="ECO:0000259" key="3">
    <source>
        <dbReference type="Pfam" id="PF13946"/>
    </source>
</evidence>
<comment type="caution">
    <text evidence="4">The sequence shown here is derived from an EMBL/GenBank/DDBJ whole genome shotgun (WGS) entry which is preliminary data.</text>
</comment>